<reference evidence="4" key="1">
    <citation type="journal article" date="2014" name="Int. J. Syst. Evol. Microbiol.">
        <title>Complete genome sequence of Corynebacterium casei LMG S-19264T (=DSM 44701T), isolated from a smear-ripened cheese.</title>
        <authorList>
            <consortium name="US DOE Joint Genome Institute (JGI-PGF)"/>
            <person name="Walter F."/>
            <person name="Albersmeier A."/>
            <person name="Kalinowski J."/>
            <person name="Ruckert C."/>
        </authorList>
    </citation>
    <scope>NUCLEOTIDE SEQUENCE</scope>
    <source>
        <strain evidence="4">CGMCC 1.12195</strain>
    </source>
</reference>
<dbReference type="AlphaFoldDB" id="A0A917MHE5"/>
<dbReference type="InterPro" id="IPR036514">
    <property type="entry name" value="SGNH_hydro_sf"/>
</dbReference>
<dbReference type="Gene3D" id="3.40.50.1110">
    <property type="entry name" value="SGNH hydrolase"/>
    <property type="match status" value="1"/>
</dbReference>
<dbReference type="PANTHER" id="PTHR30383">
    <property type="entry name" value="THIOESTERASE 1/PROTEASE 1/LYSOPHOSPHOLIPASE L1"/>
    <property type="match status" value="1"/>
</dbReference>
<feature type="domain" description="SGNH hydrolase-type esterase N-terminal" evidence="3">
    <location>
        <begin position="24"/>
        <end position="162"/>
    </location>
</feature>
<comment type="caution">
    <text evidence="4">The sequence shown here is derived from an EMBL/GenBank/DDBJ whole genome shotgun (WGS) entry which is preliminary data.</text>
</comment>
<proteinExistence type="predicted"/>
<evidence type="ECO:0000313" key="4">
    <source>
        <dbReference type="EMBL" id="GGH03765.1"/>
    </source>
</evidence>
<protein>
    <submittedName>
        <fullName evidence="4">Hydrolase</fullName>
    </submittedName>
</protein>
<dbReference type="Gene3D" id="2.60.120.260">
    <property type="entry name" value="Galactose-binding domain-like"/>
    <property type="match status" value="1"/>
</dbReference>
<keyword evidence="1" id="KW-0732">Signal</keyword>
<feature type="domain" description="SGNH hydrolase-type esterase" evidence="2">
    <location>
        <begin position="176"/>
        <end position="352"/>
    </location>
</feature>
<evidence type="ECO:0000259" key="3">
    <source>
        <dbReference type="Pfam" id="PF14607"/>
    </source>
</evidence>
<dbReference type="Proteomes" id="UP000660862">
    <property type="component" value="Unassembled WGS sequence"/>
</dbReference>
<dbReference type="SUPFAM" id="SSF52266">
    <property type="entry name" value="SGNH hydrolase"/>
    <property type="match status" value="1"/>
</dbReference>
<sequence length="357" mass="40235">MVRLSLIIGLLGCCFPVRAQLQYQHVESLPLFGKISGQTETRYERLPATLKDHSREAVWDLGKNTAGLYLRFKSNTTSVGLKWTLYQNRMMNHMTETGAKGFDLYGLKDNQWVFVNSARPQVNSLTNEAVIVANMDTTLKEFMLYFPLYDGVVDLQIGIDSLALLSPPSLDLPVSTKPVVCYGTSIQQGGCASRPGMAHVSILSRWFNREFVNLGFSGNARLDYDIAELIGSREASLIILDFMPNVDVGLIEEKLEEFYRIVRQKAPHTTILFVENPRYPQAEFDNQTKKTVADKNAALHAVFHRLVAKGEQHIHIVPASGMIGTDHEATVDGVHFTDLGFMRYAKHLYPYIEQYLN</sequence>
<dbReference type="PANTHER" id="PTHR30383:SF29">
    <property type="entry name" value="SGNH HYDROLASE-TYPE ESTERASE DOMAIN-CONTAINING PROTEIN"/>
    <property type="match status" value="1"/>
</dbReference>
<name>A0A917MHE5_9SPHI</name>
<dbReference type="RefSeq" id="WP_188508363.1">
    <property type="nucleotide sequence ID" value="NZ_BMER01000006.1"/>
</dbReference>
<reference evidence="4" key="2">
    <citation type="submission" date="2020-09" db="EMBL/GenBank/DDBJ databases">
        <authorList>
            <person name="Sun Q."/>
            <person name="Zhou Y."/>
        </authorList>
    </citation>
    <scope>NUCLEOTIDE SEQUENCE</scope>
    <source>
        <strain evidence="4">CGMCC 1.12195</strain>
    </source>
</reference>
<dbReference type="Pfam" id="PF14607">
    <property type="entry name" value="GxDLY"/>
    <property type="match status" value="1"/>
</dbReference>
<evidence type="ECO:0000259" key="2">
    <source>
        <dbReference type="Pfam" id="PF14606"/>
    </source>
</evidence>
<dbReference type="InterPro" id="IPR051532">
    <property type="entry name" value="Ester_Hydrolysis_Enzymes"/>
</dbReference>
<accession>A0A917MHE5</accession>
<keyword evidence="5" id="KW-1185">Reference proteome</keyword>
<dbReference type="InterPro" id="IPR013830">
    <property type="entry name" value="SGNH_hydro"/>
</dbReference>
<keyword evidence="4" id="KW-0378">Hydrolase</keyword>
<dbReference type="EMBL" id="BMER01000006">
    <property type="protein sequence ID" value="GGH03765.1"/>
    <property type="molecule type" value="Genomic_DNA"/>
</dbReference>
<dbReference type="Pfam" id="PF14606">
    <property type="entry name" value="Lipase_GDSL_3"/>
    <property type="match status" value="1"/>
</dbReference>
<evidence type="ECO:0000313" key="5">
    <source>
        <dbReference type="Proteomes" id="UP000660862"/>
    </source>
</evidence>
<dbReference type="InterPro" id="IPR032740">
    <property type="entry name" value="GxDLY"/>
</dbReference>
<gene>
    <name evidence="4" type="ORF">GCM10007415_44970</name>
</gene>
<organism evidence="4 5">
    <name type="scientific">Parapedobacter pyrenivorans</name>
    <dbReference type="NCBI Taxonomy" id="1305674"/>
    <lineage>
        <taxon>Bacteria</taxon>
        <taxon>Pseudomonadati</taxon>
        <taxon>Bacteroidota</taxon>
        <taxon>Sphingobacteriia</taxon>
        <taxon>Sphingobacteriales</taxon>
        <taxon>Sphingobacteriaceae</taxon>
        <taxon>Parapedobacter</taxon>
    </lineage>
</organism>
<evidence type="ECO:0000256" key="1">
    <source>
        <dbReference type="SAM" id="SignalP"/>
    </source>
</evidence>
<feature type="chain" id="PRO_5037748176" evidence="1">
    <location>
        <begin position="20"/>
        <end position="357"/>
    </location>
</feature>
<feature type="signal peptide" evidence="1">
    <location>
        <begin position="1"/>
        <end position="19"/>
    </location>
</feature>
<dbReference type="GO" id="GO:0016788">
    <property type="term" value="F:hydrolase activity, acting on ester bonds"/>
    <property type="evidence" value="ECO:0007669"/>
    <property type="project" value="UniProtKB-ARBA"/>
</dbReference>